<dbReference type="GO" id="GO:0009002">
    <property type="term" value="F:serine-type D-Ala-D-Ala carboxypeptidase activity"/>
    <property type="evidence" value="ECO:0007669"/>
    <property type="project" value="UniProtKB-EC"/>
</dbReference>
<keyword evidence="15" id="KW-0961">Cell wall biogenesis/degradation</keyword>
<protein>
    <submittedName>
        <fullName evidence="21">Penicillin-binding protein</fullName>
    </submittedName>
</protein>
<comment type="catalytic activity">
    <reaction evidence="17">
        <text>[GlcNAc-(1-&gt;4)-Mur2Ac(oyl-L-Ala-gamma-D-Glu-L-Lys-D-Ala-D-Ala)](n)-di-trans,octa-cis-undecaprenyl diphosphate + beta-D-GlcNAc-(1-&gt;4)-Mur2Ac(oyl-L-Ala-gamma-D-Glu-L-Lys-D-Ala-D-Ala)-di-trans,octa-cis-undecaprenyl diphosphate = [GlcNAc-(1-&gt;4)-Mur2Ac(oyl-L-Ala-gamma-D-Glu-L-Lys-D-Ala-D-Ala)](n+1)-di-trans,octa-cis-undecaprenyl diphosphate + di-trans,octa-cis-undecaprenyl diphosphate + H(+)</text>
        <dbReference type="Rhea" id="RHEA:23708"/>
        <dbReference type="Rhea" id="RHEA-COMP:9602"/>
        <dbReference type="Rhea" id="RHEA-COMP:9603"/>
        <dbReference type="ChEBI" id="CHEBI:15378"/>
        <dbReference type="ChEBI" id="CHEBI:58405"/>
        <dbReference type="ChEBI" id="CHEBI:60033"/>
        <dbReference type="ChEBI" id="CHEBI:78435"/>
        <dbReference type="EC" id="2.4.99.28"/>
    </reaction>
</comment>
<comment type="pathway">
    <text evidence="2">Cell wall biogenesis; peptidoglycan biosynthesis.</text>
</comment>
<sequence length="620" mass="71353">MKISTGWFVIIVLFASLCYLLIETAKEFNEVKPINAVIEERVNLTEIKLSQNSYIYDRHDQLISEFSHDENRIYLPFDRIPSSFISAFVATEDHRFFDHQGYDVPGIVRAISINLRSQDIEEGASTITQQLVRNLYLTHEVSYERKFSELLYAYELENTYSKEEILELYLNTVFFHNNIYGIEAASQYYFQKTSEDLSIGEVAFLSAIPNNPSHYNPLKNKDQTELRKNWILEKMLEHEEISKDEYTQALEEEIVLHVKERKDLYPEYVTFVYDELRALISKNEGYDKLYKNNEEEGNQEIAEQLKVRFDEVLSNGVVIETALDPTYQENALSVINRTLGNGDIQGVGVIIDHDTHQIISLTAGHNYNKFDFHRAYQSYRHPGSAIKSLLVYAPYFEEKNVEVYSQVNANNACFGSYCPKNYGGAEYGHVTINQAFQHSYNTPAVRILNEVGLETAFSYLEPFQFEKVTETDQRLPTALGGFEYGMSPLEMTLAYTTFANDGKYTPSRAIVSVKDLDGNVLYEWNDKSVEVWSKETNDHMRELLSNVVANGTGRRAQFSSSYIGGKTGTSNQYFDLWFIGLTDEYTAGVWVGKDQWESIQHMNTSSPHLTIWRQILNPPS</sequence>
<evidence type="ECO:0000256" key="3">
    <source>
        <dbReference type="ARBA" id="ARBA00022475"/>
    </source>
</evidence>
<evidence type="ECO:0000256" key="17">
    <source>
        <dbReference type="ARBA" id="ARBA00049902"/>
    </source>
</evidence>
<evidence type="ECO:0000313" key="21">
    <source>
        <dbReference type="EMBL" id="KYG30370.1"/>
    </source>
</evidence>
<dbReference type="Pfam" id="PF00905">
    <property type="entry name" value="Transpeptidase"/>
    <property type="match status" value="1"/>
</dbReference>
<evidence type="ECO:0000256" key="1">
    <source>
        <dbReference type="ARBA" id="ARBA00004236"/>
    </source>
</evidence>
<dbReference type="EMBL" id="LTAO01000021">
    <property type="protein sequence ID" value="KYG30370.1"/>
    <property type="molecule type" value="Genomic_DNA"/>
</dbReference>
<evidence type="ECO:0000256" key="15">
    <source>
        <dbReference type="ARBA" id="ARBA00023316"/>
    </source>
</evidence>
<dbReference type="FunFam" id="1.10.3810.10:FF:000003">
    <property type="entry name" value="Penicillin-binding protein 1a"/>
    <property type="match status" value="1"/>
</dbReference>
<dbReference type="InterPro" id="IPR036950">
    <property type="entry name" value="PBP_transglycosylase"/>
</dbReference>
<dbReference type="AlphaFoldDB" id="A0A162DN35"/>
<dbReference type="Pfam" id="PF00912">
    <property type="entry name" value="Transgly"/>
    <property type="match status" value="1"/>
</dbReference>
<dbReference type="GO" id="GO:0008360">
    <property type="term" value="P:regulation of cell shape"/>
    <property type="evidence" value="ECO:0007669"/>
    <property type="project" value="UniProtKB-KW"/>
</dbReference>
<dbReference type="GO" id="GO:0008658">
    <property type="term" value="F:penicillin binding"/>
    <property type="evidence" value="ECO:0007669"/>
    <property type="project" value="InterPro"/>
</dbReference>
<evidence type="ECO:0000259" key="20">
    <source>
        <dbReference type="Pfam" id="PF00912"/>
    </source>
</evidence>
<evidence type="ECO:0000256" key="6">
    <source>
        <dbReference type="ARBA" id="ARBA00022676"/>
    </source>
</evidence>
<organism evidence="21 22">
    <name type="scientific">Alkalihalobacillus trypoxylicola</name>
    <dbReference type="NCBI Taxonomy" id="519424"/>
    <lineage>
        <taxon>Bacteria</taxon>
        <taxon>Bacillati</taxon>
        <taxon>Bacillota</taxon>
        <taxon>Bacilli</taxon>
        <taxon>Bacillales</taxon>
        <taxon>Bacillaceae</taxon>
        <taxon>Alkalihalobacillus</taxon>
    </lineage>
</organism>
<keyword evidence="8 18" id="KW-0812">Transmembrane</keyword>
<keyword evidence="4" id="KW-0121">Carboxypeptidase</keyword>
<dbReference type="Gene3D" id="3.40.710.10">
    <property type="entry name" value="DD-peptidase/beta-lactamase superfamily"/>
    <property type="match status" value="1"/>
</dbReference>
<proteinExistence type="predicted"/>
<evidence type="ECO:0000256" key="18">
    <source>
        <dbReference type="SAM" id="Phobius"/>
    </source>
</evidence>
<keyword evidence="14" id="KW-0511">Multifunctional enzyme</keyword>
<dbReference type="Proteomes" id="UP000075806">
    <property type="component" value="Unassembled WGS sequence"/>
</dbReference>
<dbReference type="GO" id="GO:0005886">
    <property type="term" value="C:plasma membrane"/>
    <property type="evidence" value="ECO:0007669"/>
    <property type="project" value="UniProtKB-SubCell"/>
</dbReference>
<evidence type="ECO:0000256" key="11">
    <source>
        <dbReference type="ARBA" id="ARBA00022984"/>
    </source>
</evidence>
<keyword evidence="6" id="KW-0328">Glycosyltransferase</keyword>
<dbReference type="Gene3D" id="1.10.3810.10">
    <property type="entry name" value="Biosynthetic peptidoglycan transglycosylase-like"/>
    <property type="match status" value="1"/>
</dbReference>
<feature type="domain" description="Glycosyl transferase family 51" evidence="20">
    <location>
        <begin position="61"/>
        <end position="235"/>
    </location>
</feature>
<evidence type="ECO:0000313" key="22">
    <source>
        <dbReference type="Proteomes" id="UP000075806"/>
    </source>
</evidence>
<keyword evidence="10" id="KW-0133">Cell shape</keyword>
<dbReference type="STRING" id="519424.AZF04_19995"/>
<dbReference type="SUPFAM" id="SSF56601">
    <property type="entry name" value="beta-lactamase/transpeptidase-like"/>
    <property type="match status" value="1"/>
</dbReference>
<keyword evidence="9" id="KW-0378">Hydrolase</keyword>
<dbReference type="InterPro" id="IPR050396">
    <property type="entry name" value="Glycosyltr_51/Transpeptidase"/>
</dbReference>
<feature type="domain" description="Penicillin-binding protein transpeptidase" evidence="19">
    <location>
        <begin position="347"/>
        <end position="582"/>
    </location>
</feature>
<evidence type="ECO:0000256" key="10">
    <source>
        <dbReference type="ARBA" id="ARBA00022960"/>
    </source>
</evidence>
<keyword evidence="11" id="KW-0573">Peptidoglycan synthesis</keyword>
<keyword evidence="5" id="KW-0645">Protease</keyword>
<dbReference type="InterPro" id="IPR001460">
    <property type="entry name" value="PCN-bd_Tpept"/>
</dbReference>
<dbReference type="InterPro" id="IPR012338">
    <property type="entry name" value="Beta-lactam/transpept-like"/>
</dbReference>
<comment type="subcellular location">
    <subcellularLocation>
        <location evidence="1">Cell membrane</location>
    </subcellularLocation>
</comment>
<evidence type="ECO:0000256" key="14">
    <source>
        <dbReference type="ARBA" id="ARBA00023268"/>
    </source>
</evidence>
<feature type="transmembrane region" description="Helical" evidence="18">
    <location>
        <begin position="6"/>
        <end position="22"/>
    </location>
</feature>
<evidence type="ECO:0000256" key="16">
    <source>
        <dbReference type="ARBA" id="ARBA00034000"/>
    </source>
</evidence>
<dbReference type="SUPFAM" id="SSF53955">
    <property type="entry name" value="Lysozyme-like"/>
    <property type="match status" value="1"/>
</dbReference>
<dbReference type="RefSeq" id="WP_061949015.1">
    <property type="nucleotide sequence ID" value="NZ_LTAO01000021.1"/>
</dbReference>
<evidence type="ECO:0000256" key="4">
    <source>
        <dbReference type="ARBA" id="ARBA00022645"/>
    </source>
</evidence>
<dbReference type="OrthoDB" id="9766909at2"/>
<keyword evidence="3" id="KW-1003">Cell membrane</keyword>
<evidence type="ECO:0000256" key="5">
    <source>
        <dbReference type="ARBA" id="ARBA00022670"/>
    </source>
</evidence>
<evidence type="ECO:0000256" key="12">
    <source>
        <dbReference type="ARBA" id="ARBA00022989"/>
    </source>
</evidence>
<keyword evidence="13 18" id="KW-0472">Membrane</keyword>
<name>A0A162DN35_9BACI</name>
<dbReference type="PANTHER" id="PTHR32282">
    <property type="entry name" value="BINDING PROTEIN TRANSPEPTIDASE, PUTATIVE-RELATED"/>
    <property type="match status" value="1"/>
</dbReference>
<evidence type="ECO:0000256" key="2">
    <source>
        <dbReference type="ARBA" id="ARBA00004752"/>
    </source>
</evidence>
<dbReference type="GO" id="GO:0030288">
    <property type="term" value="C:outer membrane-bounded periplasmic space"/>
    <property type="evidence" value="ECO:0007669"/>
    <property type="project" value="TreeGrafter"/>
</dbReference>
<evidence type="ECO:0000256" key="7">
    <source>
        <dbReference type="ARBA" id="ARBA00022679"/>
    </source>
</evidence>
<dbReference type="GO" id="GO:0008955">
    <property type="term" value="F:peptidoglycan glycosyltransferase activity"/>
    <property type="evidence" value="ECO:0007669"/>
    <property type="project" value="UniProtKB-EC"/>
</dbReference>
<dbReference type="GO" id="GO:0009252">
    <property type="term" value="P:peptidoglycan biosynthetic process"/>
    <property type="evidence" value="ECO:0007669"/>
    <property type="project" value="UniProtKB-KW"/>
</dbReference>
<evidence type="ECO:0000259" key="19">
    <source>
        <dbReference type="Pfam" id="PF00905"/>
    </source>
</evidence>
<dbReference type="InterPro" id="IPR023346">
    <property type="entry name" value="Lysozyme-like_dom_sf"/>
</dbReference>
<keyword evidence="12 18" id="KW-1133">Transmembrane helix</keyword>
<keyword evidence="22" id="KW-1185">Reference proteome</keyword>
<comment type="caution">
    <text evidence="21">The sequence shown here is derived from an EMBL/GenBank/DDBJ whole genome shotgun (WGS) entry which is preliminary data.</text>
</comment>
<evidence type="ECO:0000256" key="9">
    <source>
        <dbReference type="ARBA" id="ARBA00022801"/>
    </source>
</evidence>
<dbReference type="GO" id="GO:0071555">
    <property type="term" value="P:cell wall organization"/>
    <property type="evidence" value="ECO:0007669"/>
    <property type="project" value="UniProtKB-KW"/>
</dbReference>
<evidence type="ECO:0000256" key="8">
    <source>
        <dbReference type="ARBA" id="ARBA00022692"/>
    </source>
</evidence>
<keyword evidence="7" id="KW-0808">Transferase</keyword>
<dbReference type="PANTHER" id="PTHR32282:SF11">
    <property type="entry name" value="PENICILLIN-BINDING PROTEIN 1B"/>
    <property type="match status" value="1"/>
</dbReference>
<evidence type="ECO:0000256" key="13">
    <source>
        <dbReference type="ARBA" id="ARBA00023136"/>
    </source>
</evidence>
<accession>A0A162DN35</accession>
<reference evidence="21" key="1">
    <citation type="submission" date="2016-02" db="EMBL/GenBank/DDBJ databases">
        <title>Genome sequence of Bacillus trypoxylicola KCTC 13244(T).</title>
        <authorList>
            <person name="Jeong H."/>
            <person name="Park S.-H."/>
            <person name="Choi S.-K."/>
        </authorList>
    </citation>
    <scope>NUCLEOTIDE SEQUENCE [LARGE SCALE GENOMIC DNA]</scope>
    <source>
        <strain evidence="21">KCTC 13244</strain>
    </source>
</reference>
<gene>
    <name evidence="21" type="ORF">AZF04_19995</name>
</gene>
<dbReference type="InterPro" id="IPR001264">
    <property type="entry name" value="Glyco_trans_51"/>
</dbReference>
<comment type="catalytic activity">
    <reaction evidence="16">
        <text>Preferential cleavage: (Ac)2-L-Lys-D-Ala-|-D-Ala. Also transpeptidation of peptidyl-alanyl moieties that are N-acyl substituents of D-alanine.</text>
        <dbReference type="EC" id="3.4.16.4"/>
    </reaction>
</comment>
<dbReference type="GO" id="GO:0006508">
    <property type="term" value="P:proteolysis"/>
    <property type="evidence" value="ECO:0007669"/>
    <property type="project" value="UniProtKB-KW"/>
</dbReference>